<name>A0A6A6V1K7_9PLEO</name>
<dbReference type="EMBL" id="MU006596">
    <property type="protein sequence ID" value="KAF2743510.1"/>
    <property type="molecule type" value="Genomic_DNA"/>
</dbReference>
<feature type="region of interest" description="Disordered" evidence="1">
    <location>
        <begin position="562"/>
        <end position="585"/>
    </location>
</feature>
<feature type="region of interest" description="Disordered" evidence="1">
    <location>
        <begin position="192"/>
        <end position="211"/>
    </location>
</feature>
<protein>
    <submittedName>
        <fullName evidence="2">Uncharacterized protein</fullName>
    </submittedName>
</protein>
<sequence length="662" mass="75378">MKQMLEWPRPTWEGHWPPFKDYVDREYDPNRWEYFPLDNGIFNATIDTLPEAVASSPRVYNPLPDYDSVAYKRKWRGAYVSCRGPRGVNLNVSNDDQVYVYNAVPESFPEAYAGGYDIVGLNDSVCFDRYGRYGAYGLGADKEVGSVHNWDPPAAVDWENVDWGSLQDECFARNSGRYHLHAIGGDAGGGVSVPGSQRDMSSQETTQDEKEYHPRTALLIRTWTGYTYTPNDVISIRSLISELSLQSGSEYSVYLLVHVKDVSLDISDPAIAQHLLDTHVPSEFHSISILWSENLFPELYPGVGDWQVYWQQFMVLQWFSANNPEFDFVWNWETDARYIGHHYHFLSTLDGWATAQPTKYLNERNKRFYFPTVHGESYAAYIANTHAEINGSTLDPVWGSRPYLADQQQHPLHPAPERNIETDAFTHGVGTPADLITLLPIWDPRNTSWSYKDKIWNFVPGVAPQFTPTDPHADAFTHPEFGGIERRVFINTVARFSRGLLERMDAENRAGRSMQAEMWPASVALMYGGKSVAIPHPIFTDRVWEAEYTKAIFDDAHDVNELGGPAGNDVEGKDAGSEARWTEGQDSPYNHDREYNFFGWSWYFADSFARNIYKRWLGHEVVVQEWGEPGRVVKGSGFEGEREEGRMCVRGVVLHPVKGMGE</sequence>
<evidence type="ECO:0000256" key="1">
    <source>
        <dbReference type="SAM" id="MobiDB-lite"/>
    </source>
</evidence>
<dbReference type="AlphaFoldDB" id="A0A6A6V1K7"/>
<organism evidence="2 3">
    <name type="scientific">Sporormia fimetaria CBS 119925</name>
    <dbReference type="NCBI Taxonomy" id="1340428"/>
    <lineage>
        <taxon>Eukaryota</taxon>
        <taxon>Fungi</taxon>
        <taxon>Dikarya</taxon>
        <taxon>Ascomycota</taxon>
        <taxon>Pezizomycotina</taxon>
        <taxon>Dothideomycetes</taxon>
        <taxon>Pleosporomycetidae</taxon>
        <taxon>Pleosporales</taxon>
        <taxon>Sporormiaceae</taxon>
        <taxon>Sporormia</taxon>
    </lineage>
</organism>
<reference evidence="2" key="1">
    <citation type="journal article" date="2020" name="Stud. Mycol.">
        <title>101 Dothideomycetes genomes: a test case for predicting lifestyles and emergence of pathogens.</title>
        <authorList>
            <person name="Haridas S."/>
            <person name="Albert R."/>
            <person name="Binder M."/>
            <person name="Bloem J."/>
            <person name="Labutti K."/>
            <person name="Salamov A."/>
            <person name="Andreopoulos B."/>
            <person name="Baker S."/>
            <person name="Barry K."/>
            <person name="Bills G."/>
            <person name="Bluhm B."/>
            <person name="Cannon C."/>
            <person name="Castanera R."/>
            <person name="Culley D."/>
            <person name="Daum C."/>
            <person name="Ezra D."/>
            <person name="Gonzalez J."/>
            <person name="Henrissat B."/>
            <person name="Kuo A."/>
            <person name="Liang C."/>
            <person name="Lipzen A."/>
            <person name="Lutzoni F."/>
            <person name="Magnuson J."/>
            <person name="Mondo S."/>
            <person name="Nolan M."/>
            <person name="Ohm R."/>
            <person name="Pangilinan J."/>
            <person name="Park H.-J."/>
            <person name="Ramirez L."/>
            <person name="Alfaro M."/>
            <person name="Sun H."/>
            <person name="Tritt A."/>
            <person name="Yoshinaga Y."/>
            <person name="Zwiers L.-H."/>
            <person name="Turgeon B."/>
            <person name="Goodwin S."/>
            <person name="Spatafora J."/>
            <person name="Crous P."/>
            <person name="Grigoriev I."/>
        </authorList>
    </citation>
    <scope>NUCLEOTIDE SEQUENCE</scope>
    <source>
        <strain evidence="2">CBS 119925</strain>
    </source>
</reference>
<evidence type="ECO:0000313" key="3">
    <source>
        <dbReference type="Proteomes" id="UP000799440"/>
    </source>
</evidence>
<dbReference type="Proteomes" id="UP000799440">
    <property type="component" value="Unassembled WGS sequence"/>
</dbReference>
<dbReference type="PANTHER" id="PTHR36205:SF2">
    <property type="entry name" value="MAJOR FACILITATOR SUPERFAMILY TRANSPORTER"/>
    <property type="match status" value="1"/>
</dbReference>
<dbReference type="Pfam" id="PF11885">
    <property type="entry name" value="DUF3405"/>
    <property type="match status" value="1"/>
</dbReference>
<gene>
    <name evidence="2" type="ORF">M011DRAFT_430883</name>
</gene>
<dbReference type="OrthoDB" id="3353407at2759"/>
<dbReference type="PANTHER" id="PTHR36205">
    <property type="entry name" value="CHROMOSOME 19, WHOLE GENOME SHOTGUN SEQUENCE"/>
    <property type="match status" value="1"/>
</dbReference>
<proteinExistence type="predicted"/>
<evidence type="ECO:0000313" key="2">
    <source>
        <dbReference type="EMBL" id="KAF2743510.1"/>
    </source>
</evidence>
<dbReference type="InterPro" id="IPR021822">
    <property type="entry name" value="DUF3405"/>
</dbReference>
<feature type="non-terminal residue" evidence="2">
    <location>
        <position position="662"/>
    </location>
</feature>
<keyword evidence="3" id="KW-1185">Reference proteome</keyword>
<accession>A0A6A6V1K7</accession>
<feature type="compositionally biased region" description="Basic and acidic residues" evidence="1">
    <location>
        <begin position="570"/>
        <end position="585"/>
    </location>
</feature>